<evidence type="ECO:0000256" key="1">
    <source>
        <dbReference type="SAM" id="Phobius"/>
    </source>
</evidence>
<keyword evidence="1" id="KW-0812">Transmembrane</keyword>
<feature type="transmembrane region" description="Helical" evidence="1">
    <location>
        <begin position="47"/>
        <end position="65"/>
    </location>
</feature>
<sequence>MITAKPNFTQLSAFLFSDKKLLFSAAVLVIFYAVGLWGLLFSGDPEYYQNLTPMNLLLTAFLLFLNHKNFDLSFWLFGVLTFTVGFLAEVLGVHTGLLFGNYAYGKALGFKLWDVPLLIGLNWVILVYCIGSFTHKIFRNKLLAALAATVLMVALDFLIEPVAMQYDFWNWQNNTVPLKNYLGWFGLAFLLQVFFQHSGTNKNNPLAGWVFAVMAGFFLALNMY</sequence>
<dbReference type="Proteomes" id="UP000326570">
    <property type="component" value="Unassembled WGS sequence"/>
</dbReference>
<gene>
    <name evidence="2" type="ORF">F0P94_13915</name>
</gene>
<feature type="transmembrane region" description="Helical" evidence="1">
    <location>
        <begin position="206"/>
        <end position="223"/>
    </location>
</feature>
<dbReference type="InterPro" id="IPR007354">
    <property type="entry name" value="CruF-like"/>
</dbReference>
<protein>
    <submittedName>
        <fullName evidence="2">Carotenoid biosynthesis protein</fullName>
    </submittedName>
</protein>
<feature type="transmembrane region" description="Helical" evidence="1">
    <location>
        <begin position="142"/>
        <end position="161"/>
    </location>
</feature>
<name>A0A5N1IV21_9BACT</name>
<reference evidence="2 3" key="1">
    <citation type="submission" date="2019-09" db="EMBL/GenBank/DDBJ databases">
        <title>Genome sequence of Adhaeribacter sp. M2.</title>
        <authorList>
            <person name="Srinivasan S."/>
        </authorList>
    </citation>
    <scope>NUCLEOTIDE SEQUENCE [LARGE SCALE GENOMIC DNA]</scope>
    <source>
        <strain evidence="2 3">M2</strain>
    </source>
</reference>
<dbReference type="RefSeq" id="WP_150904499.1">
    <property type="nucleotide sequence ID" value="NZ_VTWT01000007.1"/>
</dbReference>
<dbReference type="Pfam" id="PF04240">
    <property type="entry name" value="Caroten_synth"/>
    <property type="match status" value="1"/>
</dbReference>
<feature type="transmembrane region" description="Helical" evidence="1">
    <location>
        <begin position="72"/>
        <end position="92"/>
    </location>
</feature>
<feature type="transmembrane region" description="Helical" evidence="1">
    <location>
        <begin position="112"/>
        <end position="130"/>
    </location>
</feature>
<keyword evidence="3" id="KW-1185">Reference proteome</keyword>
<accession>A0A5N1IV21</accession>
<dbReference type="PANTHER" id="PTHR39419:SF1">
    <property type="entry name" value="SLL0814 PROTEIN"/>
    <property type="match status" value="1"/>
</dbReference>
<dbReference type="PANTHER" id="PTHR39419">
    <property type="entry name" value="SLL0814 PROTEIN"/>
    <property type="match status" value="1"/>
</dbReference>
<evidence type="ECO:0000313" key="3">
    <source>
        <dbReference type="Proteomes" id="UP000326570"/>
    </source>
</evidence>
<dbReference type="EMBL" id="VTWT01000007">
    <property type="protein sequence ID" value="KAA9331890.1"/>
    <property type="molecule type" value="Genomic_DNA"/>
</dbReference>
<comment type="caution">
    <text evidence="2">The sequence shown here is derived from an EMBL/GenBank/DDBJ whole genome shotgun (WGS) entry which is preliminary data.</text>
</comment>
<organism evidence="2 3">
    <name type="scientific">Adhaeribacter soli</name>
    <dbReference type="NCBI Taxonomy" id="2607655"/>
    <lineage>
        <taxon>Bacteria</taxon>
        <taxon>Pseudomonadati</taxon>
        <taxon>Bacteroidota</taxon>
        <taxon>Cytophagia</taxon>
        <taxon>Cytophagales</taxon>
        <taxon>Hymenobacteraceae</taxon>
        <taxon>Adhaeribacter</taxon>
    </lineage>
</organism>
<dbReference type="AlphaFoldDB" id="A0A5N1IV21"/>
<evidence type="ECO:0000313" key="2">
    <source>
        <dbReference type="EMBL" id="KAA9331890.1"/>
    </source>
</evidence>
<keyword evidence="1" id="KW-1133">Transmembrane helix</keyword>
<feature type="transmembrane region" description="Helical" evidence="1">
    <location>
        <begin position="21"/>
        <end position="41"/>
    </location>
</feature>
<keyword evidence="1" id="KW-0472">Membrane</keyword>
<proteinExistence type="predicted"/>